<protein>
    <recommendedName>
        <fullName evidence="4">HTH marR-type domain-containing protein</fullName>
    </recommendedName>
</protein>
<evidence type="ECO:0000256" key="2">
    <source>
        <dbReference type="ARBA" id="ARBA00023125"/>
    </source>
</evidence>
<name>A0A511R0C1_9DEIN</name>
<evidence type="ECO:0000256" key="1">
    <source>
        <dbReference type="ARBA" id="ARBA00023015"/>
    </source>
</evidence>
<keyword evidence="2" id="KW-0238">DNA-binding</keyword>
<proteinExistence type="predicted"/>
<dbReference type="PROSITE" id="PS50995">
    <property type="entry name" value="HTH_MARR_2"/>
    <property type="match status" value="1"/>
</dbReference>
<keyword evidence="1" id="KW-0805">Transcription regulation</keyword>
<dbReference type="PANTHER" id="PTHR42756:SF1">
    <property type="entry name" value="TRANSCRIPTIONAL REPRESSOR OF EMRAB OPERON"/>
    <property type="match status" value="1"/>
</dbReference>
<gene>
    <name evidence="5" type="ORF">MHY01S_12200</name>
</gene>
<organism evidence="5 6">
    <name type="scientific">Meiothermus hypogaeus NBRC 106114</name>
    <dbReference type="NCBI Taxonomy" id="1227553"/>
    <lineage>
        <taxon>Bacteria</taxon>
        <taxon>Thermotogati</taxon>
        <taxon>Deinococcota</taxon>
        <taxon>Deinococci</taxon>
        <taxon>Thermales</taxon>
        <taxon>Thermaceae</taxon>
        <taxon>Meiothermus</taxon>
    </lineage>
</organism>
<sequence length="139" mass="16187">MAWTILTSIWKLSREVREETLPCLERLGLAPTDPWLLSEIEKYHYPTEVVRIMQMPAPTVSQMLKRLEANGLVARSLDLGDLRRYHFQLTEHGKAVLEESRQCMLRAMERRLERLTTAQRHQFVELLDILAEGETAGKE</sequence>
<dbReference type="InterPro" id="IPR000835">
    <property type="entry name" value="HTH_MarR-typ"/>
</dbReference>
<dbReference type="PANTHER" id="PTHR42756">
    <property type="entry name" value="TRANSCRIPTIONAL REGULATOR, MARR"/>
    <property type="match status" value="1"/>
</dbReference>
<evidence type="ECO:0000313" key="6">
    <source>
        <dbReference type="Proteomes" id="UP000321197"/>
    </source>
</evidence>
<dbReference type="GO" id="GO:0003700">
    <property type="term" value="F:DNA-binding transcription factor activity"/>
    <property type="evidence" value="ECO:0007669"/>
    <property type="project" value="InterPro"/>
</dbReference>
<dbReference type="OrthoDB" id="32523at2"/>
<evidence type="ECO:0000313" key="5">
    <source>
        <dbReference type="EMBL" id="GEM83054.1"/>
    </source>
</evidence>
<comment type="caution">
    <text evidence="5">The sequence shown here is derived from an EMBL/GenBank/DDBJ whole genome shotgun (WGS) entry which is preliminary data.</text>
</comment>
<dbReference type="Gene3D" id="1.10.10.10">
    <property type="entry name" value="Winged helix-like DNA-binding domain superfamily/Winged helix DNA-binding domain"/>
    <property type="match status" value="1"/>
</dbReference>
<keyword evidence="3" id="KW-0804">Transcription</keyword>
<dbReference type="InterPro" id="IPR036390">
    <property type="entry name" value="WH_DNA-bd_sf"/>
</dbReference>
<evidence type="ECO:0000256" key="3">
    <source>
        <dbReference type="ARBA" id="ARBA00023163"/>
    </source>
</evidence>
<dbReference type="RefSeq" id="WP_119342055.1">
    <property type="nucleotide sequence ID" value="NZ_BJXL01000030.1"/>
</dbReference>
<dbReference type="Proteomes" id="UP000321197">
    <property type="component" value="Unassembled WGS sequence"/>
</dbReference>
<dbReference type="Pfam" id="PF12802">
    <property type="entry name" value="MarR_2"/>
    <property type="match status" value="1"/>
</dbReference>
<dbReference type="GO" id="GO:0003677">
    <property type="term" value="F:DNA binding"/>
    <property type="evidence" value="ECO:0007669"/>
    <property type="project" value="UniProtKB-KW"/>
</dbReference>
<accession>A0A511R0C1</accession>
<feature type="domain" description="HTH marR-type" evidence="4">
    <location>
        <begin position="1"/>
        <end position="132"/>
    </location>
</feature>
<dbReference type="SUPFAM" id="SSF46785">
    <property type="entry name" value="Winged helix' DNA-binding domain"/>
    <property type="match status" value="1"/>
</dbReference>
<dbReference type="SMART" id="SM00347">
    <property type="entry name" value="HTH_MARR"/>
    <property type="match status" value="1"/>
</dbReference>
<dbReference type="AlphaFoldDB" id="A0A511R0C1"/>
<evidence type="ECO:0000259" key="4">
    <source>
        <dbReference type="PROSITE" id="PS50995"/>
    </source>
</evidence>
<dbReference type="EMBL" id="BJXL01000030">
    <property type="protein sequence ID" value="GEM83054.1"/>
    <property type="molecule type" value="Genomic_DNA"/>
</dbReference>
<reference evidence="5 6" key="1">
    <citation type="submission" date="2019-07" db="EMBL/GenBank/DDBJ databases">
        <title>Whole genome shotgun sequence of Meiothermus hypogaeus NBRC 106114.</title>
        <authorList>
            <person name="Hosoyama A."/>
            <person name="Uohara A."/>
            <person name="Ohji S."/>
            <person name="Ichikawa N."/>
        </authorList>
    </citation>
    <scope>NUCLEOTIDE SEQUENCE [LARGE SCALE GENOMIC DNA]</scope>
    <source>
        <strain evidence="5 6">NBRC 106114</strain>
    </source>
</reference>
<dbReference type="InterPro" id="IPR036388">
    <property type="entry name" value="WH-like_DNA-bd_sf"/>
</dbReference>